<feature type="binding site" evidence="10">
    <location>
        <position position="252"/>
    </location>
    <ligand>
        <name>Mn(2+)</name>
        <dbReference type="ChEBI" id="CHEBI:29035"/>
    </ligand>
</feature>
<dbReference type="CDD" id="cd09721">
    <property type="entry name" value="Cas1_I-C"/>
    <property type="match status" value="1"/>
</dbReference>
<keyword evidence="6 10" id="KW-0051">Antiviral defense</keyword>
<evidence type="ECO:0000256" key="7">
    <source>
        <dbReference type="ARBA" id="ARBA00023125"/>
    </source>
</evidence>
<dbReference type="GO" id="GO:0003677">
    <property type="term" value="F:DNA binding"/>
    <property type="evidence" value="ECO:0007669"/>
    <property type="project" value="UniProtKB-KW"/>
</dbReference>
<dbReference type="GO" id="GO:0046872">
    <property type="term" value="F:metal ion binding"/>
    <property type="evidence" value="ECO:0007669"/>
    <property type="project" value="UniProtKB-UniRule"/>
</dbReference>
<sequence>MRRHLNTLYITTQGAYLGKDRANIVVSVDGRETGRVPIHTVGGIVCFGRVGVSPFLMGQCGEEGVALSFLNEHGRYLARVVGPASGNVLLRREQYRRADDAAACAGLVRSIVIGKTLNQRTVIARTLRDHRATLPAAATDALKTAAGRLADIARRAEKPQSADTLRGLEGEAARTYFGVFNHLVRGDSDDFVFSGRSRRPPLDPVNALLSFVYALLVQDARAAAEAVGLDPAVGFLHRDRPGRPSLALDLMEEFRPFFADRLALSLINRGQVTPRGFTRMDNGACRMDDATRKTVLVAYQDRKRDELTHPFLEEKVTVGLLWHIQAQLLARHLRGDLDAYPPFVWR</sequence>
<evidence type="ECO:0000256" key="1">
    <source>
        <dbReference type="ARBA" id="ARBA00022722"/>
    </source>
</evidence>
<evidence type="ECO:0000256" key="8">
    <source>
        <dbReference type="ARBA" id="ARBA00023211"/>
    </source>
</evidence>
<comment type="caution">
    <text evidence="11">The sequence shown here is derived from an EMBL/GenBank/DDBJ whole genome shotgun (WGS) entry which is preliminary data.</text>
</comment>
<dbReference type="InterPro" id="IPR042211">
    <property type="entry name" value="CRISPR-assoc_Cas1_N"/>
</dbReference>
<keyword evidence="2 10" id="KW-0479">Metal-binding</keyword>
<dbReference type="InParanoid" id="A0A3M0CWF5"/>
<feature type="binding site" evidence="10">
    <location>
        <position position="169"/>
    </location>
    <ligand>
        <name>Mn(2+)</name>
        <dbReference type="ChEBI" id="CHEBI:29035"/>
    </ligand>
</feature>
<dbReference type="OrthoDB" id="9803119at2"/>
<dbReference type="Proteomes" id="UP000271227">
    <property type="component" value="Unassembled WGS sequence"/>
</dbReference>
<evidence type="ECO:0000256" key="4">
    <source>
        <dbReference type="ARBA" id="ARBA00022801"/>
    </source>
</evidence>
<dbReference type="InterPro" id="IPR019856">
    <property type="entry name" value="CRISPR-assoc_Cas1_DVULG"/>
</dbReference>
<dbReference type="Gene3D" id="3.100.10.20">
    <property type="entry name" value="CRISPR-associated endonuclease Cas1, N-terminal domain"/>
    <property type="match status" value="1"/>
</dbReference>
<dbReference type="InterPro" id="IPR050646">
    <property type="entry name" value="Cas1"/>
</dbReference>
<protein>
    <recommendedName>
        <fullName evidence="10">CRISPR-associated endonuclease Cas1</fullName>
        <ecNumber evidence="10">3.1.-.-</ecNumber>
    </recommendedName>
</protein>
<evidence type="ECO:0000313" key="11">
    <source>
        <dbReference type="EMBL" id="RMB08093.1"/>
    </source>
</evidence>
<dbReference type="PANTHER" id="PTHR34353:SF2">
    <property type="entry name" value="CRISPR-ASSOCIATED ENDONUCLEASE CAS1 1"/>
    <property type="match status" value="1"/>
</dbReference>
<proteinExistence type="inferred from homology"/>
<reference evidence="11 12" key="1">
    <citation type="submission" date="2018-10" db="EMBL/GenBank/DDBJ databases">
        <title>Genomic Encyclopedia of Archaeal and Bacterial Type Strains, Phase II (KMG-II): from individual species to whole genera.</title>
        <authorList>
            <person name="Goeker M."/>
        </authorList>
    </citation>
    <scope>NUCLEOTIDE SEQUENCE [LARGE SCALE GENOMIC DNA]</scope>
    <source>
        <strain evidence="11 12">DSM 25217</strain>
    </source>
</reference>
<dbReference type="EMBL" id="REFR01000011">
    <property type="protein sequence ID" value="RMB08093.1"/>
    <property type="molecule type" value="Genomic_DNA"/>
</dbReference>
<dbReference type="EC" id="3.1.-.-" evidence="10"/>
<evidence type="ECO:0000256" key="10">
    <source>
        <dbReference type="HAMAP-Rule" id="MF_01470"/>
    </source>
</evidence>
<organism evidence="11 12">
    <name type="scientific">Eilatimonas milleporae</name>
    <dbReference type="NCBI Taxonomy" id="911205"/>
    <lineage>
        <taxon>Bacteria</taxon>
        <taxon>Pseudomonadati</taxon>
        <taxon>Pseudomonadota</taxon>
        <taxon>Alphaproteobacteria</taxon>
        <taxon>Kordiimonadales</taxon>
        <taxon>Kordiimonadaceae</taxon>
        <taxon>Eilatimonas</taxon>
    </lineage>
</organism>
<keyword evidence="7 10" id="KW-0238">DNA-binding</keyword>
<keyword evidence="4 10" id="KW-0378">Hydrolase</keyword>
<dbReference type="GO" id="GO:0043571">
    <property type="term" value="P:maintenance of CRISPR repeat elements"/>
    <property type="evidence" value="ECO:0007669"/>
    <property type="project" value="UniProtKB-UniRule"/>
</dbReference>
<evidence type="ECO:0000256" key="6">
    <source>
        <dbReference type="ARBA" id="ARBA00023118"/>
    </source>
</evidence>
<dbReference type="PANTHER" id="PTHR34353">
    <property type="entry name" value="CRISPR-ASSOCIATED ENDONUCLEASE CAS1 1"/>
    <property type="match status" value="1"/>
</dbReference>
<evidence type="ECO:0000313" key="12">
    <source>
        <dbReference type="Proteomes" id="UP000271227"/>
    </source>
</evidence>
<dbReference type="GO" id="GO:0051607">
    <property type="term" value="P:defense response to virus"/>
    <property type="evidence" value="ECO:0007669"/>
    <property type="project" value="UniProtKB-UniRule"/>
</dbReference>
<dbReference type="InterPro" id="IPR042206">
    <property type="entry name" value="CRISPR-assoc_Cas1_C"/>
</dbReference>
<name>A0A3M0CWF5_9PROT</name>
<feature type="binding site" evidence="10">
    <location>
        <position position="237"/>
    </location>
    <ligand>
        <name>Mn(2+)</name>
        <dbReference type="ChEBI" id="CHEBI:29035"/>
    </ligand>
</feature>
<dbReference type="HAMAP" id="MF_01470">
    <property type="entry name" value="Cas1"/>
    <property type="match status" value="1"/>
</dbReference>
<keyword evidence="5 10" id="KW-0460">Magnesium</keyword>
<keyword evidence="3 10" id="KW-0255">Endonuclease</keyword>
<gene>
    <name evidence="10" type="primary">cas1</name>
    <name evidence="11" type="ORF">BXY39_2189</name>
</gene>
<evidence type="ECO:0000256" key="2">
    <source>
        <dbReference type="ARBA" id="ARBA00022723"/>
    </source>
</evidence>
<comment type="function">
    <text evidence="10">CRISPR (clustered regularly interspaced short palindromic repeat), is an adaptive immune system that provides protection against mobile genetic elements (viruses, transposable elements and conjugative plasmids). CRISPR clusters contain spacers, sequences complementary to antecedent mobile elements, and target invading nucleic acids. CRISPR clusters are transcribed and processed into CRISPR RNA (crRNA). Acts as a dsDNA endonuclease. Involved in the integration of spacer DNA into the CRISPR cassette.</text>
</comment>
<dbReference type="Pfam" id="PF01867">
    <property type="entry name" value="Cas_Cas1"/>
    <property type="match status" value="1"/>
</dbReference>
<keyword evidence="1 10" id="KW-0540">Nuclease</keyword>
<dbReference type="Gene3D" id="1.20.120.920">
    <property type="entry name" value="CRISPR-associated endonuclease Cas1, C-terminal domain"/>
    <property type="match status" value="1"/>
</dbReference>
<evidence type="ECO:0000256" key="3">
    <source>
        <dbReference type="ARBA" id="ARBA00022759"/>
    </source>
</evidence>
<accession>A0A3M0CWF5</accession>
<evidence type="ECO:0000256" key="5">
    <source>
        <dbReference type="ARBA" id="ARBA00022842"/>
    </source>
</evidence>
<comment type="subunit">
    <text evidence="9 10">Homodimer, forms a heterotetramer with a Cas2 homodimer.</text>
</comment>
<dbReference type="RefSeq" id="WP_121938837.1">
    <property type="nucleotide sequence ID" value="NZ_REFR01000011.1"/>
</dbReference>
<evidence type="ECO:0000256" key="9">
    <source>
        <dbReference type="ARBA" id="ARBA00038592"/>
    </source>
</evidence>
<dbReference type="GO" id="GO:0016787">
    <property type="term" value="F:hydrolase activity"/>
    <property type="evidence" value="ECO:0007669"/>
    <property type="project" value="UniProtKB-KW"/>
</dbReference>
<keyword evidence="12" id="KW-1185">Reference proteome</keyword>
<dbReference type="NCBIfam" id="TIGR00287">
    <property type="entry name" value="cas1"/>
    <property type="match status" value="1"/>
</dbReference>
<dbReference type="InterPro" id="IPR002729">
    <property type="entry name" value="CRISPR-assoc_Cas1"/>
</dbReference>
<dbReference type="AlphaFoldDB" id="A0A3M0CWF5"/>
<keyword evidence="8 10" id="KW-0464">Manganese</keyword>
<comment type="similarity">
    <text evidence="10">Belongs to the CRISPR-associated endonuclease Cas1 family.</text>
</comment>
<dbReference type="GO" id="GO:0004520">
    <property type="term" value="F:DNA endonuclease activity"/>
    <property type="evidence" value="ECO:0007669"/>
    <property type="project" value="InterPro"/>
</dbReference>
<dbReference type="NCBIfam" id="TIGR03640">
    <property type="entry name" value="cas1_DVULG"/>
    <property type="match status" value="1"/>
</dbReference>
<comment type="cofactor">
    <cofactor evidence="10">
        <name>Mg(2+)</name>
        <dbReference type="ChEBI" id="CHEBI:18420"/>
    </cofactor>
    <cofactor evidence="10">
        <name>Mn(2+)</name>
        <dbReference type="ChEBI" id="CHEBI:29035"/>
    </cofactor>
</comment>